<dbReference type="EMBL" id="AP018365">
    <property type="protein sequence ID" value="BBB00877.1"/>
    <property type="molecule type" value="Genomic_DNA"/>
</dbReference>
<organism evidence="2 3">
    <name type="scientific">Actinacidiphila reveromycinica</name>
    <dbReference type="NCBI Taxonomy" id="659352"/>
    <lineage>
        <taxon>Bacteria</taxon>
        <taxon>Bacillati</taxon>
        <taxon>Actinomycetota</taxon>
        <taxon>Actinomycetes</taxon>
        <taxon>Kitasatosporales</taxon>
        <taxon>Streptomycetaceae</taxon>
        <taxon>Actinacidiphila</taxon>
    </lineage>
</organism>
<evidence type="ECO:0000256" key="1">
    <source>
        <dbReference type="SAM" id="MobiDB-lite"/>
    </source>
</evidence>
<accession>A0A7U3UYE2</accession>
<feature type="region of interest" description="Disordered" evidence="1">
    <location>
        <begin position="1"/>
        <end position="45"/>
    </location>
</feature>
<evidence type="ECO:0000313" key="2">
    <source>
        <dbReference type="EMBL" id="BBB00877.1"/>
    </source>
</evidence>
<reference evidence="2 3" key="3">
    <citation type="journal article" date="2011" name="Nat. Chem. Biol.">
        <title>Reveromycin A biosynthesis uses RevG and RevJ for stereospecific spiroacetal formation.</title>
        <authorList>
            <person name="Takahashi S."/>
            <person name="Toyoda A."/>
            <person name="Sekiyama Y."/>
            <person name="Takagi H."/>
            <person name="Nogawa T."/>
            <person name="Uramoto M."/>
            <person name="Suzuki R."/>
            <person name="Koshino H."/>
            <person name="Kumano T."/>
            <person name="Panthee S."/>
            <person name="Dairi T."/>
            <person name="Ishikawa J."/>
            <person name="Ikeda H."/>
            <person name="Sakaki Y."/>
            <person name="Osada H."/>
        </authorList>
    </citation>
    <scope>NUCLEOTIDE SEQUENCE [LARGE SCALE GENOMIC DNA]</scope>
    <source>
        <strain evidence="2 3">SN-593</strain>
    </source>
</reference>
<evidence type="ECO:0000313" key="3">
    <source>
        <dbReference type="Proteomes" id="UP000595703"/>
    </source>
</evidence>
<proteinExistence type="predicted"/>
<reference evidence="2 3" key="4">
    <citation type="journal article" date="2020" name="Sci. Rep.">
        <title>beta-carboline chemical signals induce reveromycin production through a LuxR family regulator in Streptomyces sp. SN-593.</title>
        <authorList>
            <person name="Panthee S."/>
            <person name="Kito N."/>
            <person name="Hayashi T."/>
            <person name="Shimizu T."/>
            <person name="Ishikawa J."/>
            <person name="Hamamoto H."/>
            <person name="Osada H."/>
            <person name="Takahashi S."/>
        </authorList>
    </citation>
    <scope>NUCLEOTIDE SEQUENCE [LARGE SCALE GENOMIC DNA]</scope>
    <source>
        <strain evidence="2 3">SN-593</strain>
    </source>
</reference>
<dbReference type="AlphaFoldDB" id="A0A7U3UYE2"/>
<feature type="compositionally biased region" description="Low complexity" evidence="1">
    <location>
        <begin position="23"/>
        <end position="38"/>
    </location>
</feature>
<gene>
    <name evidence="2" type="ORF">RVR_8056</name>
</gene>
<sequence>METADNEAIRNRAKRRLGPPAPRRSSPTPTPTSTTSATEPDDANMRFLPAADAISMLFKETAHGGLAVNVIEC</sequence>
<reference evidence="2 3" key="2">
    <citation type="journal article" date="2011" name="J. Antibiot.">
        <title>Furaquinocins I and J: novel polyketide isoprenoid hybrid compounds from Streptomyces reveromyceticus SN-593.</title>
        <authorList>
            <person name="Panthee S."/>
            <person name="Takahashi S."/>
            <person name="Takagi H."/>
            <person name="Nogawa T."/>
            <person name="Oowada E."/>
            <person name="Uramoto M."/>
            <person name="Osada H."/>
        </authorList>
    </citation>
    <scope>NUCLEOTIDE SEQUENCE [LARGE SCALE GENOMIC DNA]</scope>
    <source>
        <strain evidence="2 3">SN-593</strain>
    </source>
</reference>
<dbReference type="Proteomes" id="UP000595703">
    <property type="component" value="Chromosome"/>
</dbReference>
<protein>
    <submittedName>
        <fullName evidence="2">Uncharacterized protein</fullName>
    </submittedName>
</protein>
<reference evidence="2 3" key="1">
    <citation type="journal article" date="2010" name="J. Bacteriol.">
        <title>Biochemical characterization of a novel indole prenyltransferase from Streptomyces sp. SN-593.</title>
        <authorList>
            <person name="Takahashi S."/>
            <person name="Takagi H."/>
            <person name="Toyoda A."/>
            <person name="Uramoto M."/>
            <person name="Nogawa T."/>
            <person name="Ueki M."/>
            <person name="Sakaki Y."/>
            <person name="Osada H."/>
        </authorList>
    </citation>
    <scope>NUCLEOTIDE SEQUENCE [LARGE SCALE GENOMIC DNA]</scope>
    <source>
        <strain evidence="2 3">SN-593</strain>
    </source>
</reference>
<dbReference type="RefSeq" id="WP_202236847.1">
    <property type="nucleotide sequence ID" value="NZ_AP018365.1"/>
</dbReference>
<keyword evidence="3" id="KW-1185">Reference proteome</keyword>
<dbReference type="KEGG" id="arev:RVR_8056"/>
<name>A0A7U3UYE2_9ACTN</name>